<sequence length="228" mass="24805">MSARTFLTSGKKIVAIGRNFSEHAKELGNAVPKSPFFFLKPTSSYVANGGTIEIPSGCDVHHEIELAVVMGKETRDCPASQAMDNVAGFALAIDCTARNLQNEAKKKGLPWSAAKGFDTFTPISEFVPKDSFTDTNDIDLWLKVNDKFRQQGNTKDMIFKIPSLIEYVSSIMKLEAGDVLLTGTPSGVFSMKHGDVVTAGMKPGKAEKDIVNLKLNVADRKGLFKLSE</sequence>
<dbReference type="GO" id="GO:0018773">
    <property type="term" value="F:acetylpyruvate hydrolase activity"/>
    <property type="evidence" value="ECO:0007669"/>
    <property type="project" value="TreeGrafter"/>
</dbReference>
<dbReference type="GO" id="GO:0019752">
    <property type="term" value="P:carboxylic acid metabolic process"/>
    <property type="evidence" value="ECO:0007669"/>
    <property type="project" value="UniProtKB-ARBA"/>
</dbReference>
<comment type="caution">
    <text evidence="4">The sequence shown here is derived from an EMBL/GenBank/DDBJ whole genome shotgun (WGS) entry which is preliminary data.</text>
</comment>
<dbReference type="FunFam" id="3.90.850.10:FF:000003">
    <property type="entry name" value="Fumarylacetoacetate hydrolase domain-containing 1"/>
    <property type="match status" value="1"/>
</dbReference>
<evidence type="ECO:0000259" key="3">
    <source>
        <dbReference type="Pfam" id="PF01557"/>
    </source>
</evidence>
<evidence type="ECO:0000256" key="1">
    <source>
        <dbReference type="ARBA" id="ARBA00010211"/>
    </source>
</evidence>
<evidence type="ECO:0000313" key="4">
    <source>
        <dbReference type="EMBL" id="KAG2237630.1"/>
    </source>
</evidence>
<dbReference type="Pfam" id="PF01557">
    <property type="entry name" value="FAA_hydrolase"/>
    <property type="match status" value="1"/>
</dbReference>
<dbReference type="Gene3D" id="3.90.850.10">
    <property type="entry name" value="Fumarylacetoacetase-like, C-terminal domain"/>
    <property type="match status" value="1"/>
</dbReference>
<dbReference type="GO" id="GO:0046872">
    <property type="term" value="F:metal ion binding"/>
    <property type="evidence" value="ECO:0007669"/>
    <property type="project" value="UniProtKB-KW"/>
</dbReference>
<dbReference type="PANTHER" id="PTHR11820:SF7">
    <property type="entry name" value="ACYLPYRUVASE FAHD1, MITOCHONDRIAL"/>
    <property type="match status" value="1"/>
</dbReference>
<dbReference type="GO" id="GO:0005739">
    <property type="term" value="C:mitochondrion"/>
    <property type="evidence" value="ECO:0007669"/>
    <property type="project" value="TreeGrafter"/>
</dbReference>
<reference evidence="4" key="1">
    <citation type="submission" date="2021-01" db="EMBL/GenBank/DDBJ databases">
        <title>Metabolic potential, ecology and presence of endohyphal bacteria is reflected in genomic diversity of Mucoromycotina.</title>
        <authorList>
            <person name="Muszewska A."/>
            <person name="Okrasinska A."/>
            <person name="Steczkiewicz K."/>
            <person name="Drgas O."/>
            <person name="Orlowska M."/>
            <person name="Perlinska-Lenart U."/>
            <person name="Aleksandrzak-Piekarczyk T."/>
            <person name="Szatraj K."/>
            <person name="Zielenkiewicz U."/>
            <person name="Pilsyk S."/>
            <person name="Malc E."/>
            <person name="Mieczkowski P."/>
            <person name="Kruszewska J.S."/>
            <person name="Biernat P."/>
            <person name="Pawlowska J."/>
        </authorList>
    </citation>
    <scope>NUCLEOTIDE SEQUENCE</scope>
    <source>
        <strain evidence="4">WA0000018081</strain>
    </source>
</reference>
<keyword evidence="2" id="KW-0479">Metal-binding</keyword>
<organism evidence="4 5">
    <name type="scientific">Thamnidium elegans</name>
    <dbReference type="NCBI Taxonomy" id="101142"/>
    <lineage>
        <taxon>Eukaryota</taxon>
        <taxon>Fungi</taxon>
        <taxon>Fungi incertae sedis</taxon>
        <taxon>Mucoromycota</taxon>
        <taxon>Mucoromycotina</taxon>
        <taxon>Mucoromycetes</taxon>
        <taxon>Mucorales</taxon>
        <taxon>Mucorineae</taxon>
        <taxon>Mucoraceae</taxon>
        <taxon>Thamnidium</taxon>
    </lineage>
</organism>
<protein>
    <recommendedName>
        <fullName evidence="3">Fumarylacetoacetase-like C-terminal domain-containing protein</fullName>
    </recommendedName>
</protein>
<feature type="domain" description="Fumarylacetoacetase-like C-terminal" evidence="3">
    <location>
        <begin position="12"/>
        <end position="207"/>
    </location>
</feature>
<gene>
    <name evidence="4" type="ORF">INT48_004533</name>
</gene>
<dbReference type="OrthoDB" id="74910at2759"/>
<name>A0A8H7T033_9FUNG</name>
<dbReference type="PANTHER" id="PTHR11820">
    <property type="entry name" value="ACYLPYRUVASE"/>
    <property type="match status" value="1"/>
</dbReference>
<dbReference type="InterPro" id="IPR036663">
    <property type="entry name" value="Fumarylacetoacetase_C_sf"/>
</dbReference>
<dbReference type="InterPro" id="IPR011234">
    <property type="entry name" value="Fumarylacetoacetase-like_C"/>
</dbReference>
<dbReference type="Proteomes" id="UP000613177">
    <property type="component" value="Unassembled WGS sequence"/>
</dbReference>
<evidence type="ECO:0000313" key="5">
    <source>
        <dbReference type="Proteomes" id="UP000613177"/>
    </source>
</evidence>
<dbReference type="EMBL" id="JAEPRE010000004">
    <property type="protein sequence ID" value="KAG2237630.1"/>
    <property type="molecule type" value="Genomic_DNA"/>
</dbReference>
<accession>A0A8H7T033</accession>
<dbReference type="SUPFAM" id="SSF56529">
    <property type="entry name" value="FAH"/>
    <property type="match status" value="1"/>
</dbReference>
<comment type="similarity">
    <text evidence="1">Belongs to the FAH family.</text>
</comment>
<evidence type="ECO:0000256" key="2">
    <source>
        <dbReference type="ARBA" id="ARBA00022723"/>
    </source>
</evidence>
<dbReference type="AlphaFoldDB" id="A0A8H7T033"/>
<proteinExistence type="inferred from homology"/>
<keyword evidence="5" id="KW-1185">Reference proteome</keyword>